<accession>A0ABW2BRT8</accession>
<keyword evidence="7 9" id="KW-0472">Membrane</keyword>
<organism evidence="10 11">
    <name type="scientific">Haloechinothrix salitolerans</name>
    <dbReference type="NCBI Taxonomy" id="926830"/>
    <lineage>
        <taxon>Bacteria</taxon>
        <taxon>Bacillati</taxon>
        <taxon>Actinomycetota</taxon>
        <taxon>Actinomycetes</taxon>
        <taxon>Pseudonocardiales</taxon>
        <taxon>Pseudonocardiaceae</taxon>
        <taxon>Haloechinothrix</taxon>
    </lineage>
</organism>
<feature type="transmembrane region" description="Helical" evidence="9">
    <location>
        <begin position="67"/>
        <end position="89"/>
    </location>
</feature>
<gene>
    <name evidence="10" type="ORF">ACFQGD_01005</name>
</gene>
<sequence>MVPVGLRLSAAFAWRLLVVAAALGVIIWLVGELALVTTTLAVALLLAALMAPVVDLLIRKARFPRGLAVSATIVGGLAILTGLVTFVVVQFTDGLPALREQLSRSFDQVGRWLTEGPLGLESADINDLIDQIVSYVERNQGTITTSALTTAGAVGEFLTGFLLTLFILIFFLLHGNDIWSFLVKAVPGNARRQADIAGRRGFASLVSYVRATAIVAVVDAVGIGIGLWILGVPLVVPLATLVFLGAFIPIIGAVVTGAIAVLVALVTVGWIKALIALAVVIAVMQLESHVLQPLLLGRAVKIHPLAVILAITAGLVIAGITGALVSVPLVAVLNAGAKSLIDNDEAQTADEVPVLARGGSAPDVVAEPSEDGSRETTREAE</sequence>
<evidence type="ECO:0000256" key="6">
    <source>
        <dbReference type="ARBA" id="ARBA00022989"/>
    </source>
</evidence>
<feature type="region of interest" description="Disordered" evidence="8">
    <location>
        <begin position="356"/>
        <end position="381"/>
    </location>
</feature>
<reference evidence="11" key="1">
    <citation type="journal article" date="2019" name="Int. J. Syst. Evol. Microbiol.">
        <title>The Global Catalogue of Microorganisms (GCM) 10K type strain sequencing project: providing services to taxonomists for standard genome sequencing and annotation.</title>
        <authorList>
            <consortium name="The Broad Institute Genomics Platform"/>
            <consortium name="The Broad Institute Genome Sequencing Center for Infectious Disease"/>
            <person name="Wu L."/>
            <person name="Ma J."/>
        </authorList>
    </citation>
    <scope>NUCLEOTIDE SEQUENCE [LARGE SCALE GENOMIC DNA]</scope>
    <source>
        <strain evidence="11">KCTC 32255</strain>
    </source>
</reference>
<proteinExistence type="inferred from homology"/>
<evidence type="ECO:0000256" key="1">
    <source>
        <dbReference type="ARBA" id="ARBA00004651"/>
    </source>
</evidence>
<evidence type="ECO:0000256" key="7">
    <source>
        <dbReference type="ARBA" id="ARBA00023136"/>
    </source>
</evidence>
<feature type="transmembrane region" description="Helical" evidence="9">
    <location>
        <begin position="306"/>
        <end position="333"/>
    </location>
</feature>
<feature type="transmembrane region" description="Helical" evidence="9">
    <location>
        <begin position="262"/>
        <end position="286"/>
    </location>
</feature>
<keyword evidence="11" id="KW-1185">Reference proteome</keyword>
<dbReference type="InterPro" id="IPR002549">
    <property type="entry name" value="AI-2E-like"/>
</dbReference>
<feature type="transmembrane region" description="Helical" evidence="9">
    <location>
        <begin position="208"/>
        <end position="229"/>
    </location>
</feature>
<evidence type="ECO:0000256" key="8">
    <source>
        <dbReference type="SAM" id="MobiDB-lite"/>
    </source>
</evidence>
<dbReference type="PANTHER" id="PTHR21716">
    <property type="entry name" value="TRANSMEMBRANE PROTEIN"/>
    <property type="match status" value="1"/>
</dbReference>
<evidence type="ECO:0000256" key="2">
    <source>
        <dbReference type="ARBA" id="ARBA00009773"/>
    </source>
</evidence>
<keyword evidence="4" id="KW-1003">Cell membrane</keyword>
<dbReference type="EMBL" id="JBHSXX010000001">
    <property type="protein sequence ID" value="MFC6865716.1"/>
    <property type="molecule type" value="Genomic_DNA"/>
</dbReference>
<comment type="similarity">
    <text evidence="2">Belongs to the autoinducer-2 exporter (AI-2E) (TC 2.A.86) family.</text>
</comment>
<keyword evidence="3" id="KW-0813">Transport</keyword>
<dbReference type="Pfam" id="PF01594">
    <property type="entry name" value="AI-2E_transport"/>
    <property type="match status" value="1"/>
</dbReference>
<comment type="subcellular location">
    <subcellularLocation>
        <location evidence="1">Cell membrane</location>
        <topology evidence="1">Multi-pass membrane protein</topology>
    </subcellularLocation>
</comment>
<feature type="compositionally biased region" description="Basic and acidic residues" evidence="8">
    <location>
        <begin position="371"/>
        <end position="381"/>
    </location>
</feature>
<feature type="transmembrane region" description="Helical" evidence="9">
    <location>
        <begin position="12"/>
        <end position="30"/>
    </location>
</feature>
<feature type="transmembrane region" description="Helical" evidence="9">
    <location>
        <begin position="36"/>
        <end position="58"/>
    </location>
</feature>
<dbReference type="PANTHER" id="PTHR21716:SF53">
    <property type="entry name" value="PERMEASE PERM-RELATED"/>
    <property type="match status" value="1"/>
</dbReference>
<protein>
    <submittedName>
        <fullName evidence="10">AI-2E family transporter</fullName>
    </submittedName>
</protein>
<evidence type="ECO:0000256" key="4">
    <source>
        <dbReference type="ARBA" id="ARBA00022475"/>
    </source>
</evidence>
<comment type="caution">
    <text evidence="10">The sequence shown here is derived from an EMBL/GenBank/DDBJ whole genome shotgun (WGS) entry which is preliminary data.</text>
</comment>
<evidence type="ECO:0000256" key="9">
    <source>
        <dbReference type="SAM" id="Phobius"/>
    </source>
</evidence>
<keyword evidence="5 9" id="KW-0812">Transmembrane</keyword>
<feature type="transmembrane region" description="Helical" evidence="9">
    <location>
        <begin position="157"/>
        <end position="174"/>
    </location>
</feature>
<name>A0ABW2BRT8_9PSEU</name>
<evidence type="ECO:0000313" key="11">
    <source>
        <dbReference type="Proteomes" id="UP001596337"/>
    </source>
</evidence>
<evidence type="ECO:0000313" key="10">
    <source>
        <dbReference type="EMBL" id="MFC6865716.1"/>
    </source>
</evidence>
<evidence type="ECO:0000256" key="3">
    <source>
        <dbReference type="ARBA" id="ARBA00022448"/>
    </source>
</evidence>
<feature type="transmembrane region" description="Helical" evidence="9">
    <location>
        <begin position="235"/>
        <end position="255"/>
    </location>
</feature>
<dbReference type="Proteomes" id="UP001596337">
    <property type="component" value="Unassembled WGS sequence"/>
</dbReference>
<keyword evidence="6 9" id="KW-1133">Transmembrane helix</keyword>
<evidence type="ECO:0000256" key="5">
    <source>
        <dbReference type="ARBA" id="ARBA00022692"/>
    </source>
</evidence>
<dbReference type="RefSeq" id="WP_345392475.1">
    <property type="nucleotide sequence ID" value="NZ_BAABLA010000007.1"/>
</dbReference>